<dbReference type="GO" id="GO:0008897">
    <property type="term" value="F:holo-[acyl-carrier-protein] synthase activity"/>
    <property type="evidence" value="ECO:0007669"/>
    <property type="project" value="UniProtKB-EC"/>
</dbReference>
<dbReference type="InterPro" id="IPR008278">
    <property type="entry name" value="4-PPantetheinyl_Trfase_dom"/>
</dbReference>
<dbReference type="Pfam" id="PF01648">
    <property type="entry name" value="ACPS"/>
    <property type="match status" value="1"/>
</dbReference>
<feature type="domain" description="4'-phosphopantetheinyl transferase" evidence="9">
    <location>
        <begin position="4"/>
        <end position="122"/>
    </location>
</feature>
<comment type="cofactor">
    <cofactor evidence="8">
        <name>Mg(2+)</name>
        <dbReference type="ChEBI" id="CHEBI:18420"/>
    </cofactor>
</comment>
<keyword evidence="6 8" id="KW-0443">Lipid metabolism</keyword>
<comment type="caution">
    <text evidence="10">The sequence shown here is derived from an EMBL/GenBank/DDBJ whole genome shotgun (WGS) entry which is preliminary data.</text>
</comment>
<reference evidence="10" key="1">
    <citation type="submission" date="2023-12" db="EMBL/GenBank/DDBJ databases">
        <title>Fervidustalea candida gen. nov., sp. nov., a novel member of the family Paenibacillaceae isolated from a geothermal area.</title>
        <authorList>
            <person name="Li W.-J."/>
            <person name="Jiao J.-Y."/>
            <person name="Chen Y."/>
        </authorList>
    </citation>
    <scope>NUCLEOTIDE SEQUENCE</scope>
    <source>
        <strain evidence="10">SYSU GA230002</strain>
    </source>
</reference>
<dbReference type="Gene3D" id="3.90.470.20">
    <property type="entry name" value="4'-phosphopantetheinyl transferase domain"/>
    <property type="match status" value="1"/>
</dbReference>
<comment type="function">
    <text evidence="8">Transfers the 4'-phosphopantetheine moiety from coenzyme A to a Ser of acyl-carrier-protein.</text>
</comment>
<evidence type="ECO:0000256" key="8">
    <source>
        <dbReference type="HAMAP-Rule" id="MF_00101"/>
    </source>
</evidence>
<evidence type="ECO:0000256" key="1">
    <source>
        <dbReference type="ARBA" id="ARBA00022516"/>
    </source>
</evidence>
<dbReference type="RefSeq" id="WP_371754392.1">
    <property type="nucleotide sequence ID" value="NZ_JAYJLD010000015.1"/>
</dbReference>
<evidence type="ECO:0000259" key="9">
    <source>
        <dbReference type="Pfam" id="PF01648"/>
    </source>
</evidence>
<dbReference type="EMBL" id="JAYJLD010000015">
    <property type="protein sequence ID" value="MEB3102271.1"/>
    <property type="molecule type" value="Genomic_DNA"/>
</dbReference>
<proteinExistence type="inferred from homology"/>
<keyword evidence="7 8" id="KW-0275">Fatty acid biosynthesis</keyword>
<feature type="binding site" evidence="8">
    <location>
        <position position="59"/>
    </location>
    <ligand>
        <name>Mg(2+)</name>
        <dbReference type="ChEBI" id="CHEBI:18420"/>
    </ligand>
</feature>
<keyword evidence="5 8" id="KW-0460">Magnesium</keyword>
<sequence>MLIGIGTDIVEIARIRKLLEGSAGRRFLERVLTEEERALAKQRSGRLAEFAAGRFAAKEAVVKALGCGIGGEVGFHDLQILPDANGKPICCISAASLQRLGFTDSLQTHLSISHSQSYAISFAAAEIP</sequence>
<keyword evidence="11" id="KW-1185">Reference proteome</keyword>
<dbReference type="NCBIfam" id="TIGR00556">
    <property type="entry name" value="pantethn_trn"/>
    <property type="match status" value="1"/>
</dbReference>
<evidence type="ECO:0000256" key="7">
    <source>
        <dbReference type="ARBA" id="ARBA00023160"/>
    </source>
</evidence>
<dbReference type="Proteomes" id="UP001310386">
    <property type="component" value="Unassembled WGS sequence"/>
</dbReference>
<keyword evidence="3 8" id="KW-0479">Metal-binding</keyword>
<gene>
    <name evidence="8 10" type="primary">acpS</name>
    <name evidence="10" type="ORF">VF724_11420</name>
</gene>
<feature type="binding site" evidence="8">
    <location>
        <position position="8"/>
    </location>
    <ligand>
        <name>Mg(2+)</name>
        <dbReference type="ChEBI" id="CHEBI:18420"/>
    </ligand>
</feature>
<evidence type="ECO:0000256" key="4">
    <source>
        <dbReference type="ARBA" id="ARBA00022832"/>
    </source>
</evidence>
<keyword evidence="8" id="KW-0963">Cytoplasm</keyword>
<name>A0ABU5ZKW1_9BACL</name>
<evidence type="ECO:0000313" key="11">
    <source>
        <dbReference type="Proteomes" id="UP001310386"/>
    </source>
</evidence>
<protein>
    <recommendedName>
        <fullName evidence="8">Holo-[acyl-carrier-protein] synthase</fullName>
        <shortName evidence="8">Holo-ACP synthase</shortName>
        <ecNumber evidence="8">2.7.8.7</ecNumber>
    </recommendedName>
    <alternativeName>
        <fullName evidence="8">4'-phosphopantetheinyl transferase AcpS</fullName>
    </alternativeName>
</protein>
<comment type="similarity">
    <text evidence="8">Belongs to the P-Pant transferase superfamily. AcpS family.</text>
</comment>
<keyword evidence="1 8" id="KW-0444">Lipid biosynthesis</keyword>
<evidence type="ECO:0000313" key="10">
    <source>
        <dbReference type="EMBL" id="MEB3102271.1"/>
    </source>
</evidence>
<organism evidence="10 11">
    <name type="scientific">Ferviditalea candida</name>
    <dbReference type="NCBI Taxonomy" id="3108399"/>
    <lineage>
        <taxon>Bacteria</taxon>
        <taxon>Bacillati</taxon>
        <taxon>Bacillota</taxon>
        <taxon>Bacilli</taxon>
        <taxon>Bacillales</taxon>
        <taxon>Paenibacillaceae</taxon>
        <taxon>Ferviditalea</taxon>
    </lineage>
</organism>
<evidence type="ECO:0000256" key="6">
    <source>
        <dbReference type="ARBA" id="ARBA00023098"/>
    </source>
</evidence>
<dbReference type="InterPro" id="IPR002582">
    <property type="entry name" value="ACPS"/>
</dbReference>
<keyword evidence="2 8" id="KW-0808">Transferase</keyword>
<comment type="subcellular location">
    <subcellularLocation>
        <location evidence="8">Cytoplasm</location>
    </subcellularLocation>
</comment>
<dbReference type="EC" id="2.7.8.7" evidence="8"/>
<dbReference type="NCBIfam" id="TIGR00516">
    <property type="entry name" value="acpS"/>
    <property type="match status" value="1"/>
</dbReference>
<evidence type="ECO:0000256" key="3">
    <source>
        <dbReference type="ARBA" id="ARBA00022723"/>
    </source>
</evidence>
<keyword evidence="4 8" id="KW-0276">Fatty acid metabolism</keyword>
<evidence type="ECO:0000256" key="2">
    <source>
        <dbReference type="ARBA" id="ARBA00022679"/>
    </source>
</evidence>
<dbReference type="InterPro" id="IPR037143">
    <property type="entry name" value="4-PPantetheinyl_Trfase_dom_sf"/>
</dbReference>
<dbReference type="SUPFAM" id="SSF56214">
    <property type="entry name" value="4'-phosphopantetheinyl transferase"/>
    <property type="match status" value="1"/>
</dbReference>
<evidence type="ECO:0000256" key="5">
    <source>
        <dbReference type="ARBA" id="ARBA00022842"/>
    </source>
</evidence>
<accession>A0ABU5ZKW1</accession>
<comment type="catalytic activity">
    <reaction evidence="8">
        <text>apo-[ACP] + CoA = holo-[ACP] + adenosine 3',5'-bisphosphate + H(+)</text>
        <dbReference type="Rhea" id="RHEA:12068"/>
        <dbReference type="Rhea" id="RHEA-COMP:9685"/>
        <dbReference type="Rhea" id="RHEA-COMP:9690"/>
        <dbReference type="ChEBI" id="CHEBI:15378"/>
        <dbReference type="ChEBI" id="CHEBI:29999"/>
        <dbReference type="ChEBI" id="CHEBI:57287"/>
        <dbReference type="ChEBI" id="CHEBI:58343"/>
        <dbReference type="ChEBI" id="CHEBI:64479"/>
        <dbReference type="EC" id="2.7.8.7"/>
    </reaction>
</comment>
<dbReference type="HAMAP" id="MF_00101">
    <property type="entry name" value="AcpS"/>
    <property type="match status" value="1"/>
</dbReference>
<dbReference type="InterPro" id="IPR004568">
    <property type="entry name" value="Ppantetheine-prot_Trfase_dom"/>
</dbReference>